<keyword evidence="3 5" id="KW-0378">Hydrolase</keyword>
<name>A0ABY3KA73_9SPIR</name>
<evidence type="ECO:0000313" key="9">
    <source>
        <dbReference type="EMBL" id="TXJ32743.1"/>
    </source>
</evidence>
<accession>A0ABY3KA73</accession>
<dbReference type="InterPro" id="IPR022711">
    <property type="entry name" value="RNase_Y_N"/>
</dbReference>
<dbReference type="SUPFAM" id="SSF109604">
    <property type="entry name" value="HD-domain/PDEase-like"/>
    <property type="match status" value="1"/>
</dbReference>
<dbReference type="Pfam" id="PF12072">
    <property type="entry name" value="RNase_Y_N"/>
    <property type="match status" value="1"/>
</dbReference>
<feature type="transmembrane region" description="Helical" evidence="5">
    <location>
        <begin position="6"/>
        <end position="26"/>
    </location>
</feature>
<dbReference type="SMART" id="SM00471">
    <property type="entry name" value="HDc"/>
    <property type="match status" value="1"/>
</dbReference>
<dbReference type="SUPFAM" id="SSF81573">
    <property type="entry name" value="F1F0 ATP synthase subunit B, membrane domain"/>
    <property type="match status" value="1"/>
</dbReference>
<dbReference type="InterPro" id="IPR004087">
    <property type="entry name" value="KH_dom"/>
</dbReference>
<evidence type="ECO:0000256" key="5">
    <source>
        <dbReference type="HAMAP-Rule" id="MF_00335"/>
    </source>
</evidence>
<dbReference type="InterPro" id="IPR028987">
    <property type="entry name" value="ATP_synth_B-like_membr_sf"/>
</dbReference>
<feature type="region of interest" description="Disordered" evidence="7">
    <location>
        <begin position="52"/>
        <end position="74"/>
    </location>
</feature>
<proteinExistence type="inferred from homology"/>
<keyword evidence="10" id="KW-1185">Reference proteome</keyword>
<dbReference type="Pfam" id="PF00013">
    <property type="entry name" value="KH_1"/>
    <property type="match status" value="1"/>
</dbReference>
<dbReference type="PROSITE" id="PS51831">
    <property type="entry name" value="HD"/>
    <property type="match status" value="1"/>
</dbReference>
<comment type="subcellular location">
    <subcellularLocation>
        <location evidence="5">Cell membrane</location>
        <topology evidence="5">Single-pass membrane protein</topology>
    </subcellularLocation>
</comment>
<feature type="compositionally biased region" description="Basic and acidic residues" evidence="7">
    <location>
        <begin position="64"/>
        <end position="74"/>
    </location>
</feature>
<organism evidence="9 10">
    <name type="scientific">Brachyspira aalborgi</name>
    <dbReference type="NCBI Taxonomy" id="29522"/>
    <lineage>
        <taxon>Bacteria</taxon>
        <taxon>Pseudomonadati</taxon>
        <taxon>Spirochaetota</taxon>
        <taxon>Spirochaetia</taxon>
        <taxon>Brachyspirales</taxon>
        <taxon>Brachyspiraceae</taxon>
        <taxon>Brachyspira</taxon>
    </lineage>
</organism>
<evidence type="ECO:0000256" key="2">
    <source>
        <dbReference type="ARBA" id="ARBA00022759"/>
    </source>
</evidence>
<dbReference type="NCBIfam" id="TIGR03319">
    <property type="entry name" value="RNase_Y"/>
    <property type="match status" value="1"/>
</dbReference>
<dbReference type="InterPro" id="IPR036612">
    <property type="entry name" value="KH_dom_type_1_sf"/>
</dbReference>
<dbReference type="InterPro" id="IPR006674">
    <property type="entry name" value="HD_domain"/>
</dbReference>
<dbReference type="PANTHER" id="PTHR12826:SF15">
    <property type="entry name" value="RIBONUCLEASE Y"/>
    <property type="match status" value="1"/>
</dbReference>
<keyword evidence="5" id="KW-1133">Transmembrane helix</keyword>
<sequence length="511" mass="57306">MNASIMIIITSVVVGIVLGYLIRFVMAKMDANSAELRKHKIIQEAKEKAESERKHAISSANSEIQKERHKLENENRDRRAEIQKLENRVLQREANIDKKSQYLEDKEQNIENKMKQIKEKEEKLERIIEEERKELEKISGFSAEEAKNALIKGIEEDAKKSAAKIVDNIEKNAIETGERKAREIIVQTIQRISSDVTQETSVTSVSLPSEEMKGRIIGREGRNIRMLETLTGVDIIIDDTPEAVVISCFDPVRKHIAKVSLEKLILDGRIHPARIEEVVEKTRKEVEDSIISAGENAIADLNLTAMHHELVRHMGRLQYRTSYGQNMLLHSKEVANIAAMIAAEIGADVEMAKRGAFLHDIGKAIEVEGEGSHAMSGADLAKRCGEKEEIVNSIRAHHNDVGTQTVEAVIVKAADAISAARPGARMESFENYIKRLDNLEKIADSIDGVEKSFAIQAGRELRVMAKSDIVDDAQAKQIARDIAKRIEDELKYPGIIRVTVIRETRAVEVAR</sequence>
<keyword evidence="4 5" id="KW-0694">RNA-binding</keyword>
<evidence type="ECO:0000256" key="3">
    <source>
        <dbReference type="ARBA" id="ARBA00022801"/>
    </source>
</evidence>
<comment type="caution">
    <text evidence="9">The sequence shown here is derived from an EMBL/GenBank/DDBJ whole genome shotgun (WGS) entry which is preliminary data.</text>
</comment>
<dbReference type="CDD" id="cd00077">
    <property type="entry name" value="HDc"/>
    <property type="match status" value="1"/>
</dbReference>
<keyword evidence="5" id="KW-0472">Membrane</keyword>
<dbReference type="InterPro" id="IPR004088">
    <property type="entry name" value="KH_dom_type_1"/>
</dbReference>
<evidence type="ECO:0000256" key="6">
    <source>
        <dbReference type="NCBIfam" id="TIGR03319"/>
    </source>
</evidence>
<dbReference type="InterPro" id="IPR006675">
    <property type="entry name" value="HDIG_dom"/>
</dbReference>
<dbReference type="Pfam" id="PF01966">
    <property type="entry name" value="HD"/>
    <property type="match status" value="1"/>
</dbReference>
<dbReference type="PANTHER" id="PTHR12826">
    <property type="entry name" value="RIBONUCLEASE Y"/>
    <property type="match status" value="1"/>
</dbReference>
<dbReference type="HAMAP" id="MF_00335">
    <property type="entry name" value="RNase_Y"/>
    <property type="match status" value="1"/>
</dbReference>
<gene>
    <name evidence="5 9" type="primary">rny</name>
    <name evidence="9" type="ORF">EPJ71_04135</name>
</gene>
<keyword evidence="5" id="KW-0812">Transmembrane</keyword>
<keyword evidence="1 5" id="KW-0540">Nuclease</keyword>
<evidence type="ECO:0000256" key="7">
    <source>
        <dbReference type="SAM" id="MobiDB-lite"/>
    </source>
</evidence>
<dbReference type="Gene3D" id="1.10.3210.10">
    <property type="entry name" value="Hypothetical protein af1432"/>
    <property type="match status" value="1"/>
</dbReference>
<reference evidence="9 10" key="1">
    <citation type="journal article" date="1992" name="Lakartidningen">
        <title>[Penicillin V and not amoxicillin is the first choice preparation in acute otitis].</title>
        <authorList>
            <person name="Kamme C."/>
            <person name="Lundgren K."/>
            <person name="Prellner K."/>
        </authorList>
    </citation>
    <scope>NUCLEOTIDE SEQUENCE [LARGE SCALE GENOMIC DNA]</scope>
    <source>
        <strain evidence="9 10">PC5099IV</strain>
    </source>
</reference>
<dbReference type="PROSITE" id="PS50084">
    <property type="entry name" value="KH_TYPE_1"/>
    <property type="match status" value="1"/>
</dbReference>
<dbReference type="Proteomes" id="UP000322659">
    <property type="component" value="Unassembled WGS sequence"/>
</dbReference>
<dbReference type="InterPro" id="IPR017705">
    <property type="entry name" value="Ribonuclease_Y"/>
</dbReference>
<dbReference type="Gene3D" id="3.30.1370.10">
    <property type="entry name" value="K Homology domain, type 1"/>
    <property type="match status" value="1"/>
</dbReference>
<evidence type="ECO:0000256" key="4">
    <source>
        <dbReference type="ARBA" id="ARBA00022884"/>
    </source>
</evidence>
<keyword evidence="2 5" id="KW-0255">Endonuclease</keyword>
<dbReference type="EC" id="3.1.-.-" evidence="5 6"/>
<keyword evidence="5" id="KW-1003">Cell membrane</keyword>
<evidence type="ECO:0000313" key="10">
    <source>
        <dbReference type="Proteomes" id="UP000322659"/>
    </source>
</evidence>
<dbReference type="RefSeq" id="WP_021958207.1">
    <property type="nucleotide sequence ID" value="NZ_SAXV01000020.1"/>
</dbReference>
<dbReference type="NCBIfam" id="TIGR00277">
    <property type="entry name" value="HDIG"/>
    <property type="match status" value="1"/>
</dbReference>
<comment type="function">
    <text evidence="5">Endoribonuclease that initiates mRNA decay.</text>
</comment>
<protein>
    <recommendedName>
        <fullName evidence="5 6">Ribonuclease Y</fullName>
        <shortName evidence="5">RNase Y</shortName>
        <ecNumber evidence="5 6">3.1.-.-</ecNumber>
    </recommendedName>
</protein>
<dbReference type="CDD" id="cd22431">
    <property type="entry name" value="KH-I_RNaseY"/>
    <property type="match status" value="1"/>
</dbReference>
<dbReference type="InterPro" id="IPR003607">
    <property type="entry name" value="HD/PDEase_dom"/>
</dbReference>
<dbReference type="SUPFAM" id="SSF54791">
    <property type="entry name" value="Eukaryotic type KH-domain (KH-domain type I)"/>
    <property type="match status" value="1"/>
</dbReference>
<evidence type="ECO:0000259" key="8">
    <source>
        <dbReference type="PROSITE" id="PS51831"/>
    </source>
</evidence>
<dbReference type="EMBL" id="SAXZ01000010">
    <property type="protein sequence ID" value="TXJ32743.1"/>
    <property type="molecule type" value="Genomic_DNA"/>
</dbReference>
<comment type="similarity">
    <text evidence="5">Belongs to the RNase Y family.</text>
</comment>
<feature type="domain" description="HD" evidence="8">
    <location>
        <begin position="327"/>
        <end position="420"/>
    </location>
</feature>
<evidence type="ECO:0000256" key="1">
    <source>
        <dbReference type="ARBA" id="ARBA00022722"/>
    </source>
</evidence>
<dbReference type="SMART" id="SM00322">
    <property type="entry name" value="KH"/>
    <property type="match status" value="1"/>
</dbReference>